<dbReference type="AlphaFoldDB" id="A0A059CS52"/>
<dbReference type="EMBL" id="KK198755">
    <property type="protein sequence ID" value="KCW80991.1"/>
    <property type="molecule type" value="Genomic_DNA"/>
</dbReference>
<sequence>MVSPSTVFFLGREGGPPNNTLSVLQPTKWVVPGSTTSGSARLTSLTWVFKTLRRNKGLFEVARWTIEV</sequence>
<name>A0A059CS52_EUCGR</name>
<dbReference type="InParanoid" id="A0A059CS52"/>
<protein>
    <submittedName>
        <fullName evidence="1">Uncharacterized protein</fullName>
    </submittedName>
</protein>
<gene>
    <name evidence="1" type="ORF">EUGRSUZ_C02360</name>
</gene>
<accession>A0A059CS52</accession>
<dbReference type="Gramene" id="KCW80991">
    <property type="protein sequence ID" value="KCW80991"/>
    <property type="gene ID" value="EUGRSUZ_C02360"/>
</dbReference>
<evidence type="ECO:0000313" key="1">
    <source>
        <dbReference type="EMBL" id="KCW80991.1"/>
    </source>
</evidence>
<proteinExistence type="predicted"/>
<reference evidence="1" key="1">
    <citation type="submission" date="2013-07" db="EMBL/GenBank/DDBJ databases">
        <title>The genome of Eucalyptus grandis.</title>
        <authorList>
            <person name="Schmutz J."/>
            <person name="Hayes R."/>
            <person name="Myburg A."/>
            <person name="Tuskan G."/>
            <person name="Grattapaglia D."/>
            <person name="Rokhsar D.S."/>
        </authorList>
    </citation>
    <scope>NUCLEOTIDE SEQUENCE</scope>
    <source>
        <tissue evidence="1">Leaf extractions</tissue>
    </source>
</reference>
<organism evidence="1">
    <name type="scientific">Eucalyptus grandis</name>
    <name type="common">Flooded gum</name>
    <dbReference type="NCBI Taxonomy" id="71139"/>
    <lineage>
        <taxon>Eukaryota</taxon>
        <taxon>Viridiplantae</taxon>
        <taxon>Streptophyta</taxon>
        <taxon>Embryophyta</taxon>
        <taxon>Tracheophyta</taxon>
        <taxon>Spermatophyta</taxon>
        <taxon>Magnoliopsida</taxon>
        <taxon>eudicotyledons</taxon>
        <taxon>Gunneridae</taxon>
        <taxon>Pentapetalae</taxon>
        <taxon>rosids</taxon>
        <taxon>malvids</taxon>
        <taxon>Myrtales</taxon>
        <taxon>Myrtaceae</taxon>
        <taxon>Myrtoideae</taxon>
        <taxon>Eucalypteae</taxon>
        <taxon>Eucalyptus</taxon>
    </lineage>
</organism>